<dbReference type="KEGG" id="lak:106156245"/>
<protein>
    <submittedName>
        <fullName evidence="3">Uncharacterized protein LOC106156245</fullName>
    </submittedName>
</protein>
<dbReference type="Proteomes" id="UP000085678">
    <property type="component" value="Unplaced"/>
</dbReference>
<feature type="compositionally biased region" description="Basic and acidic residues" evidence="1">
    <location>
        <begin position="184"/>
        <end position="193"/>
    </location>
</feature>
<dbReference type="AlphaFoldDB" id="A0A1S3HL82"/>
<evidence type="ECO:0000256" key="1">
    <source>
        <dbReference type="SAM" id="MobiDB-lite"/>
    </source>
</evidence>
<sequence>MHSNDMLTMTEQTALHRVGTIFGHPGPQDISIHPNLKDAVVSSTTMSSANLSAARGSDFDESFDEEVDEEFTDEEEETFSDEDLERALNATEQKNNDAAQKLLNFAEMVNKDIQKFFGQKKDVEDACDIYQDKWTSGKSGRELYYADLLKIAHGYDSEDNPKPSKKSKRSSSNDFVELQSSKSSEQEFTGKMDKKIGMGPLNELFEYGLRNFLTDKNVLNSHEKLKRIKFDVKKFEHVVPMNDRQLPESFWKEPGSVPKNDNKTGNGLSNGLLPGSKLPDFGDLIDSWMGVEDRECEAEKSERDEQEPVIG</sequence>
<keyword evidence="2" id="KW-1185">Reference proteome</keyword>
<dbReference type="InterPro" id="IPR053819">
    <property type="entry name" value="TEADIR3_omega_loop"/>
</dbReference>
<feature type="region of interest" description="Disordered" evidence="1">
    <location>
        <begin position="155"/>
        <end position="193"/>
    </location>
</feature>
<feature type="region of interest" description="Disordered" evidence="1">
    <location>
        <begin position="249"/>
        <end position="278"/>
    </location>
</feature>
<dbReference type="InParanoid" id="A0A1S3HL82"/>
<proteinExistence type="predicted"/>
<evidence type="ECO:0000313" key="2">
    <source>
        <dbReference type="Proteomes" id="UP000085678"/>
    </source>
</evidence>
<reference evidence="3" key="1">
    <citation type="submission" date="2025-08" db="UniProtKB">
        <authorList>
            <consortium name="RefSeq"/>
        </authorList>
    </citation>
    <scope>IDENTIFICATION</scope>
    <source>
        <tissue evidence="3">Gonads</tissue>
    </source>
</reference>
<name>A0A1S3HL82_LINAN</name>
<gene>
    <name evidence="3" type="primary">LOC106156245</name>
</gene>
<accession>A0A1S3HL82</accession>
<evidence type="ECO:0000313" key="3">
    <source>
        <dbReference type="RefSeq" id="XP_013386863.1"/>
    </source>
</evidence>
<dbReference type="Pfam" id="PF15238">
    <property type="entry name" value="TEADIR3"/>
    <property type="match status" value="1"/>
</dbReference>
<dbReference type="OrthoDB" id="10065076at2759"/>
<organism evidence="2 3">
    <name type="scientific">Lingula anatina</name>
    <name type="common">Brachiopod</name>
    <name type="synonym">Lingula unguis</name>
    <dbReference type="NCBI Taxonomy" id="7574"/>
    <lineage>
        <taxon>Eukaryota</taxon>
        <taxon>Metazoa</taxon>
        <taxon>Spiralia</taxon>
        <taxon>Lophotrochozoa</taxon>
        <taxon>Brachiopoda</taxon>
        <taxon>Linguliformea</taxon>
        <taxon>Lingulata</taxon>
        <taxon>Lingulida</taxon>
        <taxon>Linguloidea</taxon>
        <taxon>Lingulidae</taxon>
        <taxon>Lingula</taxon>
    </lineage>
</organism>
<feature type="compositionally biased region" description="Low complexity" evidence="1">
    <location>
        <begin position="265"/>
        <end position="278"/>
    </location>
</feature>
<dbReference type="RefSeq" id="XP_013386863.1">
    <property type="nucleotide sequence ID" value="XM_013531409.1"/>
</dbReference>
<dbReference type="GeneID" id="106156245"/>